<dbReference type="EMBL" id="JAAGKO020000107">
    <property type="protein sequence ID" value="MDI5967657.1"/>
    <property type="molecule type" value="Genomic_DNA"/>
</dbReference>
<dbReference type="InterPro" id="IPR007361">
    <property type="entry name" value="DUF427"/>
</dbReference>
<protein>
    <submittedName>
        <fullName evidence="4">DUF427 domain-containing protein</fullName>
    </submittedName>
</protein>
<keyword evidence="5" id="KW-1185">Reference proteome</keyword>
<accession>A0AA90HAP7</accession>
<evidence type="ECO:0000259" key="2">
    <source>
        <dbReference type="Pfam" id="PF04248"/>
    </source>
</evidence>
<dbReference type="PANTHER" id="PTHR34310:SF8">
    <property type="entry name" value="CONSERVED PROTEIN"/>
    <property type="match status" value="1"/>
</dbReference>
<sequence>MAHGENTNGSTGHTVTAVPGTQRITVEIDGRTVADSRRPVLVYETGIPVRFYLPPDDVDLTLFDATDTHTTCPFKGLASYWTLRGDDTHPARPDVAWAYEDPIPVVSGIKGHLSFYDTVAQVTVEGEVPPAPAV</sequence>
<dbReference type="AlphaFoldDB" id="A0AA90HAP7"/>
<reference evidence="4 5" key="1">
    <citation type="submission" date="2023-05" db="EMBL/GenBank/DDBJ databases">
        <title>Streptantibioticus silvisoli sp. nov., acidotolerant actinomycetes 1 from pine litter.</title>
        <authorList>
            <person name="Swiecimska M."/>
            <person name="Golinska P."/>
            <person name="Sangal V."/>
            <person name="Wachnowicz B."/>
            <person name="Goodfellow M."/>
        </authorList>
    </citation>
    <scope>NUCLEOTIDE SEQUENCE</scope>
    <source>
        <strain evidence="4">SL13</strain>
        <strain evidence="3 5">SL54</strain>
    </source>
</reference>
<proteinExistence type="predicted"/>
<dbReference type="Pfam" id="PF04248">
    <property type="entry name" value="NTP_transf_9"/>
    <property type="match status" value="1"/>
</dbReference>
<dbReference type="InterPro" id="IPR038694">
    <property type="entry name" value="DUF427_sf"/>
</dbReference>
<feature type="compositionally biased region" description="Polar residues" evidence="1">
    <location>
        <begin position="1"/>
        <end position="14"/>
    </location>
</feature>
<comment type="caution">
    <text evidence="4">The sequence shown here is derived from an EMBL/GenBank/DDBJ whole genome shotgun (WGS) entry which is preliminary data.</text>
</comment>
<evidence type="ECO:0000313" key="3">
    <source>
        <dbReference type="EMBL" id="MDI5967657.1"/>
    </source>
</evidence>
<dbReference type="EMBL" id="JABXJJ020000076">
    <property type="protein sequence ID" value="MDI5974425.1"/>
    <property type="molecule type" value="Genomic_DNA"/>
</dbReference>
<feature type="region of interest" description="Disordered" evidence="1">
    <location>
        <begin position="1"/>
        <end position="20"/>
    </location>
</feature>
<dbReference type="Gene3D" id="2.170.150.40">
    <property type="entry name" value="Domain of unknown function (DUF427)"/>
    <property type="match status" value="1"/>
</dbReference>
<name>A0AA90HAP7_9ACTN</name>
<feature type="domain" description="DUF427" evidence="2">
    <location>
        <begin position="24"/>
        <end position="117"/>
    </location>
</feature>
<evidence type="ECO:0000256" key="1">
    <source>
        <dbReference type="SAM" id="MobiDB-lite"/>
    </source>
</evidence>
<dbReference type="RefSeq" id="WP_282699206.1">
    <property type="nucleotide sequence ID" value="NZ_JAAGKO020000107.1"/>
</dbReference>
<evidence type="ECO:0000313" key="4">
    <source>
        <dbReference type="EMBL" id="MDI5974425.1"/>
    </source>
</evidence>
<organism evidence="4">
    <name type="scientific">Streptantibioticus silvisoli</name>
    <dbReference type="NCBI Taxonomy" id="2705255"/>
    <lineage>
        <taxon>Bacteria</taxon>
        <taxon>Bacillati</taxon>
        <taxon>Actinomycetota</taxon>
        <taxon>Actinomycetes</taxon>
        <taxon>Kitasatosporales</taxon>
        <taxon>Streptomycetaceae</taxon>
        <taxon>Streptantibioticus</taxon>
    </lineage>
</organism>
<dbReference type="Proteomes" id="UP001156398">
    <property type="component" value="Unassembled WGS sequence"/>
</dbReference>
<gene>
    <name evidence="3" type="ORF">POF43_033885</name>
    <name evidence="4" type="ORF">POF50_034625</name>
</gene>
<dbReference type="PANTHER" id="PTHR34310">
    <property type="entry name" value="DUF427 DOMAIN PROTEIN (AFU_ORTHOLOGUE AFUA_3G02220)"/>
    <property type="match status" value="1"/>
</dbReference>
<evidence type="ECO:0000313" key="5">
    <source>
        <dbReference type="Proteomes" id="UP001156398"/>
    </source>
</evidence>